<dbReference type="CDD" id="cd16148">
    <property type="entry name" value="sulfatase_like"/>
    <property type="match status" value="1"/>
</dbReference>
<organism evidence="3 4">
    <name type="scientific">Coraliomargarita algicola</name>
    <dbReference type="NCBI Taxonomy" id="3092156"/>
    <lineage>
        <taxon>Bacteria</taxon>
        <taxon>Pseudomonadati</taxon>
        <taxon>Verrucomicrobiota</taxon>
        <taxon>Opitutia</taxon>
        <taxon>Puniceicoccales</taxon>
        <taxon>Coraliomargaritaceae</taxon>
        <taxon>Coraliomargarita</taxon>
    </lineage>
</organism>
<dbReference type="SUPFAM" id="SSF53649">
    <property type="entry name" value="Alkaline phosphatase-like"/>
    <property type="match status" value="1"/>
</dbReference>
<reference evidence="3 4" key="1">
    <citation type="submission" date="2023-11" db="EMBL/GenBank/DDBJ databases">
        <title>Coraliomargarita sp. nov., isolated from marine algae.</title>
        <authorList>
            <person name="Lee J.K."/>
            <person name="Baek J.H."/>
            <person name="Kim J.M."/>
            <person name="Choi D.G."/>
            <person name="Jeon C.O."/>
        </authorList>
    </citation>
    <scope>NUCLEOTIDE SEQUENCE [LARGE SCALE GENOMIC DNA]</scope>
    <source>
        <strain evidence="3 4">J2-16</strain>
    </source>
</reference>
<keyword evidence="1" id="KW-0812">Transmembrane</keyword>
<evidence type="ECO:0000313" key="3">
    <source>
        <dbReference type="EMBL" id="WPJ94692.1"/>
    </source>
</evidence>
<evidence type="ECO:0000256" key="1">
    <source>
        <dbReference type="SAM" id="Phobius"/>
    </source>
</evidence>
<dbReference type="PANTHER" id="PTHR43751:SF3">
    <property type="entry name" value="SULFATASE N-TERMINAL DOMAIN-CONTAINING PROTEIN"/>
    <property type="match status" value="1"/>
</dbReference>
<keyword evidence="1" id="KW-0472">Membrane</keyword>
<dbReference type="Gene3D" id="3.40.720.10">
    <property type="entry name" value="Alkaline Phosphatase, subunit A"/>
    <property type="match status" value="1"/>
</dbReference>
<gene>
    <name evidence="3" type="ORF">SH580_14755</name>
</gene>
<dbReference type="Proteomes" id="UP001324993">
    <property type="component" value="Chromosome"/>
</dbReference>
<dbReference type="InterPro" id="IPR000917">
    <property type="entry name" value="Sulfatase_N"/>
</dbReference>
<dbReference type="Pfam" id="PF00884">
    <property type="entry name" value="Sulfatase"/>
    <property type="match status" value="1"/>
</dbReference>
<feature type="transmembrane region" description="Helical" evidence="1">
    <location>
        <begin position="74"/>
        <end position="91"/>
    </location>
</feature>
<dbReference type="EMBL" id="CP138858">
    <property type="protein sequence ID" value="WPJ94692.1"/>
    <property type="molecule type" value="Genomic_DNA"/>
</dbReference>
<keyword evidence="4" id="KW-1185">Reference proteome</keyword>
<feature type="domain" description="Sulfatase N-terminal" evidence="2">
    <location>
        <begin position="186"/>
        <end position="487"/>
    </location>
</feature>
<evidence type="ECO:0000313" key="4">
    <source>
        <dbReference type="Proteomes" id="UP001324993"/>
    </source>
</evidence>
<evidence type="ECO:0000259" key="2">
    <source>
        <dbReference type="Pfam" id="PF00884"/>
    </source>
</evidence>
<dbReference type="PANTHER" id="PTHR43751">
    <property type="entry name" value="SULFATASE"/>
    <property type="match status" value="1"/>
</dbReference>
<keyword evidence="1" id="KW-1133">Transmembrane helix</keyword>
<protein>
    <submittedName>
        <fullName evidence="3">Sulfatase</fullName>
    </submittedName>
</protein>
<accession>A0ABZ0RGK6</accession>
<proteinExistence type="predicted"/>
<feature type="transmembrane region" description="Helical" evidence="1">
    <location>
        <begin position="41"/>
        <end position="62"/>
    </location>
</feature>
<dbReference type="InterPro" id="IPR017850">
    <property type="entry name" value="Alkaline_phosphatase_core_sf"/>
</dbReference>
<dbReference type="RefSeq" id="WP_319831606.1">
    <property type="nucleotide sequence ID" value="NZ_CP138858.1"/>
</dbReference>
<name>A0ABZ0RGK6_9BACT</name>
<sequence length="604" mass="67977">MVAFAGAHYVYAGRFPSSDSALFYARSPWHLMQQALHFSPWGTGFALLALLLFWLAFCWGMPCLLRRIRFRGRVLLAGVGLLCVLWGHLQYPPNVVLDIKNSEVGRLRLSGDDLSARSATIGDYLEGLLLDQSGPFISLTLPWMRKSDNFQQVDSELELNWSERSELTAYANASSWVDSSPPGPQKNVILILVESLRSDVIGRPGELKGIMPHVEALMQTGWLFRNHYSSSSHSSYADITAISGIYPFWGERIHLYPASVSHPRPRIYDLLHMIGYRTAIFSSQNENWGGMLRYLESEHIDVLYHADDRSYGSAALGRKLSLNAGKGFDADTVESALHWMSEEDAPFFAYLNLQGSHYPYYFPDGLPRPFGEEMDVTDLNFLNLPPELIPAMRLRYQDSLHYLDEQIGRLVAGLQAAGKWDDTLLIITGDTGQAFGEHGVTGHARDLYDEVVRTPLIIAGVDHVVKSNTGALSQHADIAPTVLDLLDLPRYAGFQGTSLLQEPRSWLPLVCQSPALKQLALVTEHHKLLYNWETKQARFYNLEGESGKVYETLADAESDCAQRLLAVLQDWAYQQTNYYRNPARVLQFFAPQYSNLITCPKQPQ</sequence>
<dbReference type="InterPro" id="IPR052701">
    <property type="entry name" value="GAG_Ulvan_Degrading_Sulfatases"/>
</dbReference>